<gene>
    <name evidence="4" type="ORF">FHL15_003555</name>
</gene>
<protein>
    <recommendedName>
        <fullName evidence="3">Isochorismatase-like domain-containing protein</fullName>
    </recommendedName>
</protein>
<accession>A0A553I5W2</accession>
<evidence type="ECO:0000259" key="3">
    <source>
        <dbReference type="Pfam" id="PF00857"/>
    </source>
</evidence>
<evidence type="ECO:0000313" key="5">
    <source>
        <dbReference type="Proteomes" id="UP000319160"/>
    </source>
</evidence>
<dbReference type="AlphaFoldDB" id="A0A553I5W2"/>
<dbReference type="Pfam" id="PF00857">
    <property type="entry name" value="Isochorismatase"/>
    <property type="match status" value="1"/>
</dbReference>
<dbReference type="EMBL" id="VFLP01000015">
    <property type="protein sequence ID" value="TRX95597.1"/>
    <property type="molecule type" value="Genomic_DNA"/>
</dbReference>
<evidence type="ECO:0000256" key="1">
    <source>
        <dbReference type="ARBA" id="ARBA00006336"/>
    </source>
</evidence>
<dbReference type="Pfam" id="PF08883">
    <property type="entry name" value="DOPA_dioxygen"/>
    <property type="match status" value="1"/>
</dbReference>
<dbReference type="InterPro" id="IPR036380">
    <property type="entry name" value="Isochorismatase-like_sf"/>
</dbReference>
<dbReference type="InterPro" id="IPR014980">
    <property type="entry name" value="DOPA_dioxygen"/>
</dbReference>
<dbReference type="OrthoDB" id="9970095at2759"/>
<dbReference type="InterPro" id="IPR023389">
    <property type="entry name" value="DOPA-like_sf"/>
</dbReference>
<dbReference type="InterPro" id="IPR000868">
    <property type="entry name" value="Isochorismatase-like_dom"/>
</dbReference>
<dbReference type="Proteomes" id="UP000319160">
    <property type="component" value="Unassembled WGS sequence"/>
</dbReference>
<comment type="caution">
    <text evidence="4">The sequence shown here is derived from an EMBL/GenBank/DDBJ whole genome shotgun (WGS) entry which is preliminary data.</text>
</comment>
<proteinExistence type="inferred from homology"/>
<dbReference type="Gene3D" id="3.30.70.1240">
    <property type="entry name" value="DOPA-like domains"/>
    <property type="match status" value="1"/>
</dbReference>
<dbReference type="Gene3D" id="3.40.50.850">
    <property type="entry name" value="Isochorismatase-like"/>
    <property type="match status" value="1"/>
</dbReference>
<feature type="domain" description="Isochorismatase-like" evidence="3">
    <location>
        <begin position="276"/>
        <end position="352"/>
    </location>
</feature>
<feature type="region of interest" description="Disordered" evidence="2">
    <location>
        <begin position="1"/>
        <end position="34"/>
    </location>
</feature>
<dbReference type="SUPFAM" id="SSF143410">
    <property type="entry name" value="DOPA-like"/>
    <property type="match status" value="1"/>
</dbReference>
<evidence type="ECO:0000313" key="4">
    <source>
        <dbReference type="EMBL" id="TRX95597.1"/>
    </source>
</evidence>
<reference evidence="5" key="1">
    <citation type="submission" date="2019-06" db="EMBL/GenBank/DDBJ databases">
        <title>Draft genome sequence of the griseofulvin-producing fungus Xylaria cubensis strain G536.</title>
        <authorList>
            <person name="Mead M.E."/>
            <person name="Raja H.A."/>
            <person name="Steenwyk J.L."/>
            <person name="Knowles S.L."/>
            <person name="Oberlies N.H."/>
            <person name="Rokas A."/>
        </authorList>
    </citation>
    <scope>NUCLEOTIDE SEQUENCE [LARGE SCALE GENOMIC DNA]</scope>
    <source>
        <strain evidence="5">G536</strain>
    </source>
</reference>
<organism evidence="4 5">
    <name type="scientific">Xylaria flabelliformis</name>
    <dbReference type="NCBI Taxonomy" id="2512241"/>
    <lineage>
        <taxon>Eukaryota</taxon>
        <taxon>Fungi</taxon>
        <taxon>Dikarya</taxon>
        <taxon>Ascomycota</taxon>
        <taxon>Pezizomycotina</taxon>
        <taxon>Sordariomycetes</taxon>
        <taxon>Xylariomycetidae</taxon>
        <taxon>Xylariales</taxon>
        <taxon>Xylariaceae</taxon>
        <taxon>Xylaria</taxon>
    </lineage>
</organism>
<comment type="similarity">
    <text evidence="1">Belongs to the isochorismatase family.</text>
</comment>
<dbReference type="PANTHER" id="PTHR36423:SF2">
    <property type="entry name" value="AFR070WP"/>
    <property type="match status" value="1"/>
</dbReference>
<name>A0A553I5W2_9PEZI</name>
<sequence>MAAAQGRTYPSPLAGYENAPPLPNDRAEDGKSFVNPKNDKLSTAYEKFAEPLDSGRRGGFDVHIYYFQNNAQQLEYAKALWERIRREFPELRIYTFWDRPIGPHPVAMFEVNLFTPAQFGAFVSWLAIWRGPLSVLIHPNTVEEGSHAEVELRNHSERAIWMGERIPLDFTGFLKQLYDLTHPPSPSSPLIFPRIPLKTTSDSVAIDPSKTALVIIDLQNYFPAPEFGRPSNSVGPLGSDIGPVELENGTIIDGSRVLIRDQWNSSFSYLHSKEAEQSEIHIYKNRLHGFWGGTGIEAALASHGIKTLLFAGCNTYQWVGGSIQSAYTKGWDCLLSSDGTATTSLAFAQQCIEYNSEGGWGFVLTCEQLVDGVRRLSRSHTKN</sequence>
<evidence type="ECO:0000256" key="2">
    <source>
        <dbReference type="SAM" id="MobiDB-lite"/>
    </source>
</evidence>
<dbReference type="PANTHER" id="PTHR36423">
    <property type="entry name" value="AFR070WP"/>
    <property type="match status" value="1"/>
</dbReference>
<keyword evidence="5" id="KW-1185">Reference proteome</keyword>
<dbReference type="SUPFAM" id="SSF52499">
    <property type="entry name" value="Isochorismatase-like hydrolases"/>
    <property type="match status" value="1"/>
</dbReference>